<accession>S9TGL4</accession>
<comment type="caution">
    <text evidence="2">The sequence shown here is derived from an EMBL/GenBank/DDBJ whole genome shotgun (WGS) entry which is preliminary data.</text>
</comment>
<organism evidence="2 3">
    <name type="scientific">Strigomonas culicis</name>
    <dbReference type="NCBI Taxonomy" id="28005"/>
    <lineage>
        <taxon>Eukaryota</taxon>
        <taxon>Discoba</taxon>
        <taxon>Euglenozoa</taxon>
        <taxon>Kinetoplastea</taxon>
        <taxon>Metakinetoplastina</taxon>
        <taxon>Trypanosomatida</taxon>
        <taxon>Trypanosomatidae</taxon>
        <taxon>Strigomonadinae</taxon>
        <taxon>Strigomonas</taxon>
    </lineage>
</organism>
<evidence type="ECO:0000313" key="3">
    <source>
        <dbReference type="Proteomes" id="UP000015354"/>
    </source>
</evidence>
<feature type="compositionally biased region" description="Basic and acidic residues" evidence="1">
    <location>
        <begin position="416"/>
        <end position="425"/>
    </location>
</feature>
<feature type="compositionally biased region" description="Low complexity" evidence="1">
    <location>
        <begin position="331"/>
        <end position="348"/>
    </location>
</feature>
<name>S9TGL4_9TRYP</name>
<feature type="compositionally biased region" description="Basic and acidic residues" evidence="1">
    <location>
        <begin position="175"/>
        <end position="185"/>
    </location>
</feature>
<reference evidence="2 3" key="1">
    <citation type="journal article" date="2013" name="PLoS ONE">
        <title>Predicting the Proteins of Angomonas deanei, Strigomonas culicis and Their Respective Endosymbionts Reveals New Aspects of the Trypanosomatidae Family.</title>
        <authorList>
            <person name="Motta M.C."/>
            <person name="Martins A.C."/>
            <person name="de Souza S.S."/>
            <person name="Catta-Preta C.M."/>
            <person name="Silva R."/>
            <person name="Klein C.C."/>
            <person name="de Almeida L.G."/>
            <person name="de Lima Cunha O."/>
            <person name="Ciapina L.P."/>
            <person name="Brocchi M."/>
            <person name="Colabardini A.C."/>
            <person name="de Araujo Lima B."/>
            <person name="Machado C.R."/>
            <person name="de Almeida Soares C.M."/>
            <person name="Probst C.M."/>
            <person name="de Menezes C.B."/>
            <person name="Thompson C.E."/>
            <person name="Bartholomeu D.C."/>
            <person name="Gradia D.F."/>
            <person name="Pavoni D.P."/>
            <person name="Grisard E.C."/>
            <person name="Fantinatti-Garboggini F."/>
            <person name="Marchini F.K."/>
            <person name="Rodrigues-Luiz G.F."/>
            <person name="Wagner G."/>
            <person name="Goldman G.H."/>
            <person name="Fietto J.L."/>
            <person name="Elias M.C."/>
            <person name="Goldman M.H."/>
            <person name="Sagot M.F."/>
            <person name="Pereira M."/>
            <person name="Stoco P.H."/>
            <person name="de Mendonca-Neto R.P."/>
            <person name="Teixeira S.M."/>
            <person name="Maciel T.E."/>
            <person name="de Oliveira Mendes T.A."/>
            <person name="Urmenyi T.P."/>
            <person name="de Souza W."/>
            <person name="Schenkman S."/>
            <person name="de Vasconcelos A.T."/>
        </authorList>
    </citation>
    <scope>NUCLEOTIDE SEQUENCE [LARGE SCALE GENOMIC DNA]</scope>
</reference>
<evidence type="ECO:0000256" key="1">
    <source>
        <dbReference type="SAM" id="MobiDB-lite"/>
    </source>
</evidence>
<keyword evidence="3" id="KW-1185">Reference proteome</keyword>
<proteinExistence type="predicted"/>
<feature type="region of interest" description="Disordered" evidence="1">
    <location>
        <begin position="316"/>
        <end position="348"/>
    </location>
</feature>
<dbReference type="Proteomes" id="UP000015354">
    <property type="component" value="Unassembled WGS sequence"/>
</dbReference>
<protein>
    <submittedName>
        <fullName evidence="2">Uncharacterized protein</fullName>
    </submittedName>
</protein>
<dbReference type="AlphaFoldDB" id="S9TGL4"/>
<feature type="region of interest" description="Disordered" evidence="1">
    <location>
        <begin position="388"/>
        <end position="464"/>
    </location>
</feature>
<gene>
    <name evidence="2" type="ORF">STCU_11584</name>
</gene>
<feature type="region of interest" description="Disordered" evidence="1">
    <location>
        <begin position="170"/>
        <end position="204"/>
    </location>
</feature>
<dbReference type="EMBL" id="ATMH01011573">
    <property type="protein sequence ID" value="EPY16049.1"/>
    <property type="molecule type" value="Genomic_DNA"/>
</dbReference>
<feature type="compositionally biased region" description="Basic and acidic residues" evidence="1">
    <location>
        <begin position="434"/>
        <end position="448"/>
    </location>
</feature>
<sequence>MGKVKIESLCDKYISELRTLKFYSPQQVLVVNGGSTASIAKLRGRIVQQLRLCYTLRTEQLSSVFRGYVETKRTLPLEPTLRNPVHRHAAAAAPAAGDAGSPAAWSIIKLWRYGYDLAMHYLRYGQCRAAAGVFQRLFLEYFNNSDDYSFVTRRQTLDRLGRDTTLLQPSAGGREGYHLVSRDGSPESQTAAPGTPAGSASQRAGAAPAVRASSAYPRELALGAEILDGLLLIVAGEMTTYLLMNREDLARERFQSFVQVTKEKFEDVNQWQDKGGPLPPPMEHISVAHQHFFLLQCYLSAMRLLWPSYRITRQRTAADHPRAPTGGGEGALLETGSGTTQNGSAENSSFANNNSLFLTDNNSFARSAVVPFGGPDASQQYSLISPSGAHAAGVGHLRRGREDRRGGQPRRRRVAGRGDDHDGRLAARAGRGGQDGRPRAVQHGEHQRGRAAPDAARRRQPHRG</sequence>
<evidence type="ECO:0000313" key="2">
    <source>
        <dbReference type="EMBL" id="EPY16049.1"/>
    </source>
</evidence>
<dbReference type="OrthoDB" id="273537at2759"/>